<comment type="similarity">
    <text evidence="1">Belongs to the short-chain dehydrogenases/reductases (SDR) family.</text>
</comment>
<dbReference type="SMART" id="SM00822">
    <property type="entry name" value="PKS_KR"/>
    <property type="match status" value="1"/>
</dbReference>
<feature type="region of interest" description="Disordered" evidence="2">
    <location>
        <begin position="257"/>
        <end position="293"/>
    </location>
</feature>
<evidence type="ECO:0000313" key="5">
    <source>
        <dbReference type="Proteomes" id="UP001612915"/>
    </source>
</evidence>
<dbReference type="PRINTS" id="PR00081">
    <property type="entry name" value="GDHRDH"/>
</dbReference>
<accession>A0ABW8AP43</accession>
<dbReference type="PRINTS" id="PR00080">
    <property type="entry name" value="SDRFAMILY"/>
</dbReference>
<dbReference type="NCBIfam" id="NF009466">
    <property type="entry name" value="PRK12826.1-2"/>
    <property type="match status" value="1"/>
</dbReference>
<dbReference type="EC" id="1.1.1.-" evidence="4"/>
<dbReference type="Pfam" id="PF13561">
    <property type="entry name" value="adh_short_C2"/>
    <property type="match status" value="1"/>
</dbReference>
<gene>
    <name evidence="4" type="ORF">ACIB24_13815</name>
</gene>
<sequence>MSSLVPGTVALVTGASRGIGAACAVDLGRNGATVVVNYRSDEAAALDVVARIESLGGRAEAVRADVADEDEVRAMFAGVRERHGRLDILVANAGITADNMVVRMNAEEFRRVMDTNVFGTFLCCREATKVMLSARRGAIVTISSLTALGAPAVVNYATSKGAVATLAKSLAAELAPVGIRVNTVSPGLVDTDMVGAMGPAVQKAFVDRVALGRAARPEEVATVVTFLCSDGASYVTGADIPVNGGATLGMVMTTILEDRDGTGPRKRAMSSQSSGRPRRSLTAPSPSPDRLSS</sequence>
<dbReference type="Gene3D" id="3.40.50.720">
    <property type="entry name" value="NAD(P)-binding Rossmann-like Domain"/>
    <property type="match status" value="1"/>
</dbReference>
<proteinExistence type="inferred from homology"/>
<dbReference type="Proteomes" id="UP001612915">
    <property type="component" value="Unassembled WGS sequence"/>
</dbReference>
<dbReference type="PANTHER" id="PTHR42760:SF40">
    <property type="entry name" value="3-OXOACYL-[ACYL-CARRIER-PROTEIN] REDUCTASE, CHLOROPLASTIC"/>
    <property type="match status" value="1"/>
</dbReference>
<dbReference type="InterPro" id="IPR036291">
    <property type="entry name" value="NAD(P)-bd_dom_sf"/>
</dbReference>
<dbReference type="InterPro" id="IPR002347">
    <property type="entry name" value="SDR_fam"/>
</dbReference>
<dbReference type="SUPFAM" id="SSF51735">
    <property type="entry name" value="NAD(P)-binding Rossmann-fold domains"/>
    <property type="match status" value="1"/>
</dbReference>
<dbReference type="RefSeq" id="WP_398281164.1">
    <property type="nucleotide sequence ID" value="NZ_JBITLV010000004.1"/>
</dbReference>
<keyword evidence="5" id="KW-1185">Reference proteome</keyword>
<evidence type="ECO:0000256" key="1">
    <source>
        <dbReference type="ARBA" id="ARBA00006484"/>
    </source>
</evidence>
<evidence type="ECO:0000256" key="2">
    <source>
        <dbReference type="SAM" id="MobiDB-lite"/>
    </source>
</evidence>
<dbReference type="InterPro" id="IPR020904">
    <property type="entry name" value="Sc_DH/Rdtase_CS"/>
</dbReference>
<protein>
    <submittedName>
        <fullName evidence="4">3-oxoacyl-ACP reductase family protein</fullName>
        <ecNumber evidence="4">1.1.1.-</ecNumber>
    </submittedName>
</protein>
<dbReference type="PANTHER" id="PTHR42760">
    <property type="entry name" value="SHORT-CHAIN DEHYDROGENASES/REDUCTASES FAMILY MEMBER"/>
    <property type="match status" value="1"/>
</dbReference>
<comment type="caution">
    <text evidence="4">The sequence shown here is derived from an EMBL/GenBank/DDBJ whole genome shotgun (WGS) entry which is preliminary data.</text>
</comment>
<evidence type="ECO:0000313" key="4">
    <source>
        <dbReference type="EMBL" id="MFI7588140.1"/>
    </source>
</evidence>
<name>A0ABW8AP43_9ACTN</name>
<keyword evidence="4" id="KW-0560">Oxidoreductase</keyword>
<feature type="domain" description="Ketoreductase" evidence="3">
    <location>
        <begin position="8"/>
        <end position="187"/>
    </location>
</feature>
<evidence type="ECO:0000259" key="3">
    <source>
        <dbReference type="SMART" id="SM00822"/>
    </source>
</evidence>
<dbReference type="EMBL" id="JBITLV010000004">
    <property type="protein sequence ID" value="MFI7588140.1"/>
    <property type="molecule type" value="Genomic_DNA"/>
</dbReference>
<dbReference type="NCBIfam" id="NF005559">
    <property type="entry name" value="PRK07231.1"/>
    <property type="match status" value="1"/>
</dbReference>
<organism evidence="4 5">
    <name type="scientific">Spongisporangium articulatum</name>
    <dbReference type="NCBI Taxonomy" id="3362603"/>
    <lineage>
        <taxon>Bacteria</taxon>
        <taxon>Bacillati</taxon>
        <taxon>Actinomycetota</taxon>
        <taxon>Actinomycetes</taxon>
        <taxon>Kineosporiales</taxon>
        <taxon>Kineosporiaceae</taxon>
        <taxon>Spongisporangium</taxon>
    </lineage>
</organism>
<reference evidence="4 5" key="1">
    <citation type="submission" date="2024-10" db="EMBL/GenBank/DDBJ databases">
        <title>The Natural Products Discovery Center: Release of the First 8490 Sequenced Strains for Exploring Actinobacteria Biosynthetic Diversity.</title>
        <authorList>
            <person name="Kalkreuter E."/>
            <person name="Kautsar S.A."/>
            <person name="Yang D."/>
            <person name="Bader C.D."/>
            <person name="Teijaro C.N."/>
            <person name="Fluegel L."/>
            <person name="Davis C.M."/>
            <person name="Simpson J.R."/>
            <person name="Lauterbach L."/>
            <person name="Steele A.D."/>
            <person name="Gui C."/>
            <person name="Meng S."/>
            <person name="Li G."/>
            <person name="Viehrig K."/>
            <person name="Ye F."/>
            <person name="Su P."/>
            <person name="Kiefer A.F."/>
            <person name="Nichols A."/>
            <person name="Cepeda A.J."/>
            <person name="Yan W."/>
            <person name="Fan B."/>
            <person name="Jiang Y."/>
            <person name="Adhikari A."/>
            <person name="Zheng C.-J."/>
            <person name="Schuster L."/>
            <person name="Cowan T.M."/>
            <person name="Smanski M.J."/>
            <person name="Chevrette M.G."/>
            <person name="De Carvalho L.P.S."/>
            <person name="Shen B."/>
        </authorList>
    </citation>
    <scope>NUCLEOTIDE SEQUENCE [LARGE SCALE GENOMIC DNA]</scope>
    <source>
        <strain evidence="4 5">NPDC049639</strain>
    </source>
</reference>
<dbReference type="InterPro" id="IPR057326">
    <property type="entry name" value="KR_dom"/>
</dbReference>
<dbReference type="PROSITE" id="PS00061">
    <property type="entry name" value="ADH_SHORT"/>
    <property type="match status" value="1"/>
</dbReference>
<dbReference type="GO" id="GO:0016491">
    <property type="term" value="F:oxidoreductase activity"/>
    <property type="evidence" value="ECO:0007669"/>
    <property type="project" value="UniProtKB-KW"/>
</dbReference>